<feature type="domain" description="Phosphodiester glycosidase" evidence="1">
    <location>
        <begin position="82"/>
        <end position="232"/>
    </location>
</feature>
<comment type="caution">
    <text evidence="2">The sequence shown here is derived from an EMBL/GenBank/DDBJ whole genome shotgun (WGS) entry which is preliminary data.</text>
</comment>
<accession>A0A0G1CCX3</accession>
<proteinExistence type="predicted"/>
<dbReference type="InterPro" id="IPR018711">
    <property type="entry name" value="NAGPA"/>
</dbReference>
<dbReference type="STRING" id="1618436.UV59_C0037G0009"/>
<name>A0A0G1CCX3_9BACT</name>
<evidence type="ECO:0000313" key="2">
    <source>
        <dbReference type="EMBL" id="KKS83520.1"/>
    </source>
</evidence>
<evidence type="ECO:0000259" key="1">
    <source>
        <dbReference type="Pfam" id="PF09992"/>
    </source>
</evidence>
<protein>
    <recommendedName>
        <fullName evidence="1">Phosphodiester glycosidase domain-containing protein</fullName>
    </recommendedName>
</protein>
<dbReference type="Pfam" id="PF09992">
    <property type="entry name" value="NAGPA"/>
    <property type="match status" value="1"/>
</dbReference>
<evidence type="ECO:0000313" key="3">
    <source>
        <dbReference type="Proteomes" id="UP000034543"/>
    </source>
</evidence>
<dbReference type="EMBL" id="LCFB01000037">
    <property type="protein sequence ID" value="KKS83520.1"/>
    <property type="molecule type" value="Genomic_DNA"/>
</dbReference>
<organism evidence="2 3">
    <name type="scientific">Candidatus Gottesmanbacteria bacterium GW2011_GWA1_43_11</name>
    <dbReference type="NCBI Taxonomy" id="1618436"/>
    <lineage>
        <taxon>Bacteria</taxon>
        <taxon>Candidatus Gottesmaniibacteriota</taxon>
    </lineage>
</organism>
<gene>
    <name evidence="2" type="ORF">UV59_C0037G0009</name>
</gene>
<reference evidence="2 3" key="1">
    <citation type="journal article" date="2015" name="Nature">
        <title>rRNA introns, odd ribosomes, and small enigmatic genomes across a large radiation of phyla.</title>
        <authorList>
            <person name="Brown C.T."/>
            <person name="Hug L.A."/>
            <person name="Thomas B.C."/>
            <person name="Sharon I."/>
            <person name="Castelle C.J."/>
            <person name="Singh A."/>
            <person name="Wilkins M.J."/>
            <person name="Williams K.H."/>
            <person name="Banfield J.F."/>
        </authorList>
    </citation>
    <scope>NUCLEOTIDE SEQUENCE [LARGE SCALE GENOMIC DNA]</scope>
</reference>
<dbReference type="Proteomes" id="UP000034543">
    <property type="component" value="Unassembled WGS sequence"/>
</dbReference>
<dbReference type="AlphaFoldDB" id="A0A0G1CCX3"/>
<sequence>MKWLLFMVGLILIVGYVRNNPVALPDSLSFNSPSPVPKTQGTEITHKDVSYTVYAQSVDPTQLSLIPNFTERKTTQRIMSENNCKFGTNAGFYTPQQQPLGFFSTDGNAHAKSPTVRSGLLNGYVVKTNTALLITNQLPTQSTMQFGFQSGPLFTPEQKLTITNDEPDRRVLLGKTSDNEIFFIAIVAADNVHSGPLLADLPQIFQAFSELGTQQFIQLINLDGGSASAFYGEQAKLQELVSVGSFLCEVE</sequence>